<evidence type="ECO:0000259" key="9">
    <source>
        <dbReference type="PROSITE" id="PS51918"/>
    </source>
</evidence>
<dbReference type="InterPro" id="IPR058240">
    <property type="entry name" value="rSAM_sf"/>
</dbReference>
<dbReference type="SFLD" id="SFLDG01118">
    <property type="entry name" value="activating_enzymes__group_2"/>
    <property type="match status" value="1"/>
</dbReference>
<dbReference type="SUPFAM" id="SSF102114">
    <property type="entry name" value="Radical SAM enzymes"/>
    <property type="match status" value="1"/>
</dbReference>
<gene>
    <name evidence="10" type="ORF">U14_00126</name>
</gene>
<keyword evidence="10" id="KW-0456">Lyase</keyword>
<keyword evidence="5" id="KW-0479">Metal-binding</keyword>
<dbReference type="NCBIfam" id="TIGR02494">
    <property type="entry name" value="PFLE_PFLC"/>
    <property type="match status" value="1"/>
</dbReference>
<evidence type="ECO:0000256" key="1">
    <source>
        <dbReference type="ARBA" id="ARBA00001966"/>
    </source>
</evidence>
<keyword evidence="4" id="KW-0949">S-adenosyl-L-methionine</keyword>
<keyword evidence="7" id="KW-0408">Iron</keyword>
<dbReference type="STRING" id="1499966.U14_00126"/>
<dbReference type="GO" id="GO:0046872">
    <property type="term" value="F:metal ion binding"/>
    <property type="evidence" value="ECO:0007669"/>
    <property type="project" value="UniProtKB-KW"/>
</dbReference>
<evidence type="ECO:0000256" key="6">
    <source>
        <dbReference type="ARBA" id="ARBA00023002"/>
    </source>
</evidence>
<dbReference type="SFLD" id="SFLDS00029">
    <property type="entry name" value="Radical_SAM"/>
    <property type="match status" value="1"/>
</dbReference>
<dbReference type="PANTHER" id="PTHR30352:SF4">
    <property type="entry name" value="PYRUVATE FORMATE-LYASE 2-ACTIVATING ENZYME"/>
    <property type="match status" value="1"/>
</dbReference>
<comment type="cofactor">
    <cofactor evidence="1">
        <name>[4Fe-4S] cluster</name>
        <dbReference type="ChEBI" id="CHEBI:49883"/>
    </cofactor>
</comment>
<dbReference type="PROSITE" id="PS01087">
    <property type="entry name" value="RADICAL_ACTIVATING"/>
    <property type="match status" value="1"/>
</dbReference>
<keyword evidence="10" id="KW-0670">Pyruvate</keyword>
<dbReference type="Pfam" id="PF04055">
    <property type="entry name" value="Radical_SAM"/>
    <property type="match status" value="1"/>
</dbReference>
<dbReference type="GO" id="GO:0016491">
    <property type="term" value="F:oxidoreductase activity"/>
    <property type="evidence" value="ECO:0007669"/>
    <property type="project" value="UniProtKB-KW"/>
</dbReference>
<evidence type="ECO:0000256" key="4">
    <source>
        <dbReference type="ARBA" id="ARBA00022691"/>
    </source>
</evidence>
<keyword evidence="11" id="KW-1185">Reference proteome</keyword>
<evidence type="ECO:0000256" key="8">
    <source>
        <dbReference type="ARBA" id="ARBA00023014"/>
    </source>
</evidence>
<feature type="domain" description="Radical SAM core" evidence="9">
    <location>
        <begin position="18"/>
        <end position="294"/>
    </location>
</feature>
<name>A0A0S6VUT6_9BACT</name>
<dbReference type="InterPro" id="IPR034457">
    <property type="entry name" value="Organic_radical-activating"/>
</dbReference>
<evidence type="ECO:0000313" key="10">
    <source>
        <dbReference type="EMBL" id="GAK48915.1"/>
    </source>
</evidence>
<evidence type="ECO:0000313" key="11">
    <source>
        <dbReference type="Proteomes" id="UP000030700"/>
    </source>
</evidence>
<dbReference type="GO" id="GO:0051539">
    <property type="term" value="F:4 iron, 4 sulfur cluster binding"/>
    <property type="evidence" value="ECO:0007669"/>
    <property type="project" value="UniProtKB-KW"/>
</dbReference>
<comment type="similarity">
    <text evidence="2">Belongs to the organic radical-activating enzymes family.</text>
</comment>
<dbReference type="PANTHER" id="PTHR30352">
    <property type="entry name" value="PYRUVATE FORMATE-LYASE-ACTIVATING ENZYME"/>
    <property type="match status" value="1"/>
</dbReference>
<dbReference type="GO" id="GO:0016829">
    <property type="term" value="F:lyase activity"/>
    <property type="evidence" value="ECO:0007669"/>
    <property type="project" value="UniProtKB-KW"/>
</dbReference>
<evidence type="ECO:0000256" key="5">
    <source>
        <dbReference type="ARBA" id="ARBA00022723"/>
    </source>
</evidence>
<dbReference type="InterPro" id="IPR012839">
    <property type="entry name" value="Organic_radical_activase"/>
</dbReference>
<dbReference type="Gene3D" id="3.20.20.70">
    <property type="entry name" value="Aldolase class I"/>
    <property type="match status" value="1"/>
</dbReference>
<proteinExistence type="inferred from homology"/>
<organism evidence="10">
    <name type="scientific">Candidatus Moduliflexus flocculans</name>
    <dbReference type="NCBI Taxonomy" id="1499966"/>
    <lineage>
        <taxon>Bacteria</taxon>
        <taxon>Candidatus Moduliflexota</taxon>
        <taxon>Candidatus Moduliflexia</taxon>
        <taxon>Candidatus Moduliflexales</taxon>
        <taxon>Candidatus Moduliflexaceae</taxon>
    </lineage>
</organism>
<dbReference type="PROSITE" id="PS51918">
    <property type="entry name" value="RADICAL_SAM"/>
    <property type="match status" value="1"/>
</dbReference>
<protein>
    <submittedName>
        <fullName evidence="10">Pyruvate formate-lyase activating enzyme</fullName>
    </submittedName>
</protein>
<dbReference type="InterPro" id="IPR007197">
    <property type="entry name" value="rSAM"/>
</dbReference>
<evidence type="ECO:0000256" key="7">
    <source>
        <dbReference type="ARBA" id="ARBA00023004"/>
    </source>
</evidence>
<dbReference type="InterPro" id="IPR013785">
    <property type="entry name" value="Aldolase_TIM"/>
</dbReference>
<dbReference type="InterPro" id="IPR040074">
    <property type="entry name" value="BssD/PflA/YjjW"/>
</dbReference>
<reference evidence="10" key="1">
    <citation type="journal article" date="2015" name="PeerJ">
        <title>First genomic representation of candidate bacterial phylum KSB3 points to enhanced environmental sensing as a trigger of wastewater bulking.</title>
        <authorList>
            <person name="Sekiguchi Y."/>
            <person name="Ohashi A."/>
            <person name="Parks D.H."/>
            <person name="Yamauchi T."/>
            <person name="Tyson G.W."/>
            <person name="Hugenholtz P."/>
        </authorList>
    </citation>
    <scope>NUCLEOTIDE SEQUENCE [LARGE SCALE GENOMIC DNA]</scope>
</reference>
<keyword evidence="6" id="KW-0560">Oxidoreductase</keyword>
<evidence type="ECO:0000256" key="3">
    <source>
        <dbReference type="ARBA" id="ARBA00022485"/>
    </source>
</evidence>
<dbReference type="HOGENOM" id="CLU_058969_0_0_0"/>
<dbReference type="EMBL" id="DF820455">
    <property type="protein sequence ID" value="GAK48915.1"/>
    <property type="molecule type" value="Genomic_DNA"/>
</dbReference>
<sequence length="300" mass="33642">MDEQIEGMIFDIQRYALHDGAGLRTDVFFKGCPLRCAWCANPESQAIQPEFALSAQQCMACDQFPEICPVKWQQDRDQLRTQEKERDYARRVALCPTEAIHQFGERWTAGAVMQEVLRDRVFYGDGGGVTLTGGDPTMQPEFAEAILRLTKAAGISTAIETCGHAAWSVWERLLPHLDQILFDVKHLDSAVHRQFTGIGNELILSNLRQLIARHAPVTMRVPLIPGFNTSTESLRAIAAFAREANFERLDLLPYHTYGKSKYAALNRAYPWDDTPRLTPSEIDAISMRLASYGLTVNIGG</sequence>
<dbReference type="PIRSF" id="PIRSF000371">
    <property type="entry name" value="PFL_act_enz"/>
    <property type="match status" value="1"/>
</dbReference>
<dbReference type="AlphaFoldDB" id="A0A0S6VUT6"/>
<evidence type="ECO:0000256" key="2">
    <source>
        <dbReference type="ARBA" id="ARBA00009777"/>
    </source>
</evidence>
<dbReference type="InterPro" id="IPR001989">
    <property type="entry name" value="Radical_activat_CS"/>
</dbReference>
<dbReference type="SFLD" id="SFLDG01066">
    <property type="entry name" value="organic_radical-activating_enz"/>
    <property type="match status" value="1"/>
</dbReference>
<keyword evidence="3" id="KW-0004">4Fe-4S</keyword>
<dbReference type="Proteomes" id="UP000030700">
    <property type="component" value="Unassembled WGS sequence"/>
</dbReference>
<keyword evidence="8" id="KW-0411">Iron-sulfur</keyword>
<accession>A0A0S6VUT6</accession>
<dbReference type="CDD" id="cd01335">
    <property type="entry name" value="Radical_SAM"/>
    <property type="match status" value="1"/>
</dbReference>